<evidence type="ECO:0000313" key="2">
    <source>
        <dbReference type="EMBL" id="GGZ89319.1"/>
    </source>
</evidence>
<sequence>MMFNSRSNPDINRKPLARLLSAVVLAAIAGFVIATAYKALLAPLHVDDFPEELAVKAELLPVTFTLHMVSGALALVLVPLAILLSGAPRWHRPLARIAALDVVLAGVTAFPVALVAPVTRWSAWGFAAQGVVWLVLLGLGLRHIRAGRTEAHRACMLLMAATMTGAIFFRVYLALWAIFAQGRHYELFYAVDAWVAWSVPLGLTALVLRQQGNRRNSAP</sequence>
<accession>A0A918VDS5</accession>
<feature type="transmembrane region" description="Helical" evidence="1">
    <location>
        <begin position="121"/>
        <end position="142"/>
    </location>
</feature>
<keyword evidence="1" id="KW-0472">Membrane</keyword>
<organism evidence="2 3">
    <name type="scientific">Novosphingobium arvoryzae</name>
    <dbReference type="NCBI Taxonomy" id="1256514"/>
    <lineage>
        <taxon>Bacteria</taxon>
        <taxon>Pseudomonadati</taxon>
        <taxon>Pseudomonadota</taxon>
        <taxon>Alphaproteobacteria</taxon>
        <taxon>Sphingomonadales</taxon>
        <taxon>Sphingomonadaceae</taxon>
        <taxon>Novosphingobium</taxon>
    </lineage>
</organism>
<proteinExistence type="predicted"/>
<dbReference type="Proteomes" id="UP000634139">
    <property type="component" value="Unassembled WGS sequence"/>
</dbReference>
<feature type="transmembrane region" description="Helical" evidence="1">
    <location>
        <begin position="187"/>
        <end position="208"/>
    </location>
</feature>
<keyword evidence="1" id="KW-0812">Transmembrane</keyword>
<reference evidence="2" key="1">
    <citation type="journal article" date="2014" name="Int. J. Syst. Evol. Microbiol.">
        <title>Complete genome sequence of Corynebacterium casei LMG S-19264T (=DSM 44701T), isolated from a smear-ripened cheese.</title>
        <authorList>
            <consortium name="US DOE Joint Genome Institute (JGI-PGF)"/>
            <person name="Walter F."/>
            <person name="Albersmeier A."/>
            <person name="Kalinowski J."/>
            <person name="Ruckert C."/>
        </authorList>
    </citation>
    <scope>NUCLEOTIDE SEQUENCE</scope>
    <source>
        <strain evidence="2">KCTC 32422</strain>
    </source>
</reference>
<protein>
    <recommendedName>
        <fullName evidence="4">DUF2306 domain-containing protein</fullName>
    </recommendedName>
</protein>
<feature type="transmembrane region" description="Helical" evidence="1">
    <location>
        <begin position="97"/>
        <end position="115"/>
    </location>
</feature>
<name>A0A918VDS5_9SPHN</name>
<dbReference type="EMBL" id="BMZD01000001">
    <property type="protein sequence ID" value="GGZ89319.1"/>
    <property type="molecule type" value="Genomic_DNA"/>
</dbReference>
<dbReference type="Pfam" id="PF10067">
    <property type="entry name" value="DUF2306"/>
    <property type="match status" value="1"/>
</dbReference>
<gene>
    <name evidence="2" type="ORF">GCM10011617_05560</name>
</gene>
<keyword evidence="3" id="KW-1185">Reference proteome</keyword>
<evidence type="ECO:0000313" key="3">
    <source>
        <dbReference type="Proteomes" id="UP000634139"/>
    </source>
</evidence>
<keyword evidence="1" id="KW-1133">Transmembrane helix</keyword>
<feature type="transmembrane region" description="Helical" evidence="1">
    <location>
        <begin position="62"/>
        <end position="85"/>
    </location>
</feature>
<reference evidence="2" key="2">
    <citation type="submission" date="2020-09" db="EMBL/GenBank/DDBJ databases">
        <authorList>
            <person name="Sun Q."/>
            <person name="Kim S."/>
        </authorList>
    </citation>
    <scope>NUCLEOTIDE SEQUENCE</scope>
    <source>
        <strain evidence="2">KCTC 32422</strain>
    </source>
</reference>
<evidence type="ECO:0008006" key="4">
    <source>
        <dbReference type="Google" id="ProtNLM"/>
    </source>
</evidence>
<dbReference type="AlphaFoldDB" id="A0A918VDS5"/>
<dbReference type="InterPro" id="IPR018750">
    <property type="entry name" value="DUF2306_membrane"/>
</dbReference>
<evidence type="ECO:0000256" key="1">
    <source>
        <dbReference type="SAM" id="Phobius"/>
    </source>
</evidence>
<feature type="transmembrane region" description="Helical" evidence="1">
    <location>
        <begin position="154"/>
        <end position="175"/>
    </location>
</feature>
<comment type="caution">
    <text evidence="2">The sequence shown here is derived from an EMBL/GenBank/DDBJ whole genome shotgun (WGS) entry which is preliminary data.</text>
</comment>